<evidence type="ECO:0000256" key="13">
    <source>
        <dbReference type="SAM" id="Phobius"/>
    </source>
</evidence>
<geneLocation type="mitochondrion" evidence="14"/>
<evidence type="ECO:0000256" key="6">
    <source>
        <dbReference type="ARBA" id="ARBA00022692"/>
    </source>
</evidence>
<comment type="subunit">
    <text evidence="3">F-type ATPases have 2 components, CF(1) - the catalytic core - and CF(0) - the membrane proton channel.</text>
</comment>
<protein>
    <recommendedName>
        <fullName evidence="12">ATP synthase complex subunit 8</fullName>
    </recommendedName>
</protein>
<evidence type="ECO:0000256" key="11">
    <source>
        <dbReference type="ARBA" id="ARBA00023136"/>
    </source>
</evidence>
<dbReference type="AlphaFoldDB" id="A0A346RII6"/>
<evidence type="ECO:0000256" key="9">
    <source>
        <dbReference type="ARBA" id="ARBA00023065"/>
    </source>
</evidence>
<keyword evidence="5 12" id="KW-0138">CF(0)</keyword>
<keyword evidence="10 12" id="KW-0496">Mitochondrion</keyword>
<keyword evidence="8 13" id="KW-1133">Transmembrane helix</keyword>
<keyword evidence="11 13" id="KW-0472">Membrane</keyword>
<evidence type="ECO:0000256" key="7">
    <source>
        <dbReference type="ARBA" id="ARBA00022781"/>
    </source>
</evidence>
<evidence type="ECO:0000256" key="10">
    <source>
        <dbReference type="ARBA" id="ARBA00023128"/>
    </source>
</evidence>
<evidence type="ECO:0000256" key="12">
    <source>
        <dbReference type="RuleBase" id="RU003661"/>
    </source>
</evidence>
<dbReference type="InterPro" id="IPR001421">
    <property type="entry name" value="ATP8_metazoa"/>
</dbReference>
<evidence type="ECO:0000256" key="1">
    <source>
        <dbReference type="ARBA" id="ARBA00004304"/>
    </source>
</evidence>
<proteinExistence type="inferred from homology"/>
<keyword evidence="6 12" id="KW-0812">Transmembrane</keyword>
<gene>
    <name evidence="14" type="primary">atp8</name>
</gene>
<comment type="subcellular location">
    <subcellularLocation>
        <location evidence="1 12">Mitochondrion membrane</location>
        <topology evidence="1 12">Single-pass membrane protein</topology>
    </subcellularLocation>
</comment>
<name>A0A346RII6_9COLE</name>
<comment type="similarity">
    <text evidence="2 12">Belongs to the ATPase protein 8 family.</text>
</comment>
<dbReference type="GO" id="GO:0045259">
    <property type="term" value="C:proton-transporting ATP synthase complex"/>
    <property type="evidence" value="ECO:0007669"/>
    <property type="project" value="UniProtKB-KW"/>
</dbReference>
<feature type="transmembrane region" description="Helical" evidence="13">
    <location>
        <begin position="12"/>
        <end position="33"/>
    </location>
</feature>
<evidence type="ECO:0000256" key="3">
    <source>
        <dbReference type="ARBA" id="ARBA00011291"/>
    </source>
</evidence>
<organism evidence="14">
    <name type="scientific">Bostrichoidea sp. 4 KM-2017</name>
    <dbReference type="NCBI Taxonomy" id="2219278"/>
    <lineage>
        <taxon>Eukaryota</taxon>
        <taxon>Metazoa</taxon>
        <taxon>Ecdysozoa</taxon>
        <taxon>Arthropoda</taxon>
        <taxon>Hexapoda</taxon>
        <taxon>Insecta</taxon>
        <taxon>Pterygota</taxon>
        <taxon>Neoptera</taxon>
        <taxon>Endopterygota</taxon>
        <taxon>Coleoptera</taxon>
        <taxon>Polyphaga</taxon>
        <taxon>Bostrichiformia</taxon>
    </lineage>
</organism>
<keyword evidence="9 12" id="KW-0406">Ion transport</keyword>
<keyword evidence="4 12" id="KW-0813">Transport</keyword>
<dbReference type="EMBL" id="MG193449">
    <property type="protein sequence ID" value="AXS65883.1"/>
    <property type="molecule type" value="Genomic_DNA"/>
</dbReference>
<dbReference type="Pfam" id="PF00895">
    <property type="entry name" value="ATP-synt_8"/>
    <property type="match status" value="1"/>
</dbReference>
<evidence type="ECO:0000256" key="2">
    <source>
        <dbReference type="ARBA" id="ARBA00008892"/>
    </source>
</evidence>
<evidence type="ECO:0000313" key="14">
    <source>
        <dbReference type="EMBL" id="AXS65883.1"/>
    </source>
</evidence>
<evidence type="ECO:0000256" key="4">
    <source>
        <dbReference type="ARBA" id="ARBA00022448"/>
    </source>
</evidence>
<dbReference type="GO" id="GO:0015986">
    <property type="term" value="P:proton motive force-driven ATP synthesis"/>
    <property type="evidence" value="ECO:0007669"/>
    <property type="project" value="InterPro"/>
</dbReference>
<reference evidence="14" key="1">
    <citation type="journal article" date="2018" name="J. ISSAAS">
        <title>The contribution of mitochondrial metagenomics to large-scale data mining and phylogenetic analysis of Coleoptera.</title>
        <authorList>
            <person name="Miller K."/>
            <person name="Linard B."/>
            <person name="Motyka M."/>
            <person name="Bocek M."/>
            <person name="Vogler A.P."/>
        </authorList>
    </citation>
    <scope>NUCLEOTIDE SEQUENCE</scope>
</reference>
<accession>A0A346RII6</accession>
<sequence length="51" mass="6477">MPQMAPLSWTLLFIYFSMIYMFINSINYYNFFYTPMKSFKLFKKKLINWKW</sequence>
<dbReference type="GO" id="GO:0031966">
    <property type="term" value="C:mitochondrial membrane"/>
    <property type="evidence" value="ECO:0007669"/>
    <property type="project" value="UniProtKB-SubCell"/>
</dbReference>
<keyword evidence="7 12" id="KW-0375">Hydrogen ion transport</keyword>
<dbReference type="GO" id="GO:0015078">
    <property type="term" value="F:proton transmembrane transporter activity"/>
    <property type="evidence" value="ECO:0007669"/>
    <property type="project" value="InterPro"/>
</dbReference>
<evidence type="ECO:0000256" key="8">
    <source>
        <dbReference type="ARBA" id="ARBA00022989"/>
    </source>
</evidence>
<evidence type="ECO:0000256" key="5">
    <source>
        <dbReference type="ARBA" id="ARBA00022547"/>
    </source>
</evidence>